<name>A0ABU1UL16_9ACTN</name>
<evidence type="ECO:0000256" key="7">
    <source>
        <dbReference type="ARBA" id="ARBA00023014"/>
    </source>
</evidence>
<keyword evidence="7" id="KW-0411">Iron-sulfur</keyword>
<organism evidence="13 14">
    <name type="scientific">Aeromicrobium panaciterrae</name>
    <dbReference type="NCBI Taxonomy" id="363861"/>
    <lineage>
        <taxon>Bacteria</taxon>
        <taxon>Bacillati</taxon>
        <taxon>Actinomycetota</taxon>
        <taxon>Actinomycetes</taxon>
        <taxon>Propionibacteriales</taxon>
        <taxon>Nocardioidaceae</taxon>
        <taxon>Aeromicrobium</taxon>
    </lineage>
</organism>
<keyword evidence="9" id="KW-0238">DNA-binding</keyword>
<evidence type="ECO:0000256" key="10">
    <source>
        <dbReference type="ARBA" id="ARBA00023157"/>
    </source>
</evidence>
<evidence type="ECO:0000256" key="11">
    <source>
        <dbReference type="ARBA" id="ARBA00023163"/>
    </source>
</evidence>
<protein>
    <recommendedName>
        <fullName evidence="12">4Fe-4S Wbl-type domain-containing protein</fullName>
    </recommendedName>
</protein>
<dbReference type="InterPro" id="IPR003482">
    <property type="entry name" value="Whib"/>
</dbReference>
<comment type="cofactor">
    <cofactor evidence="1">
        <name>[4Fe-4S] cluster</name>
        <dbReference type="ChEBI" id="CHEBI:49883"/>
    </cofactor>
</comment>
<reference evidence="13 14" key="1">
    <citation type="submission" date="2023-07" db="EMBL/GenBank/DDBJ databases">
        <title>Sorghum-associated microbial communities from plants grown in Nebraska, USA.</title>
        <authorList>
            <person name="Schachtman D."/>
        </authorList>
    </citation>
    <scope>NUCLEOTIDE SEQUENCE [LARGE SCALE GENOMIC DNA]</scope>
    <source>
        <strain evidence="13 14">BE248</strain>
    </source>
</reference>
<evidence type="ECO:0000256" key="9">
    <source>
        <dbReference type="ARBA" id="ARBA00023125"/>
    </source>
</evidence>
<evidence type="ECO:0000256" key="6">
    <source>
        <dbReference type="ARBA" id="ARBA00023004"/>
    </source>
</evidence>
<dbReference type="InterPro" id="IPR034768">
    <property type="entry name" value="4FE4S_WBL"/>
</dbReference>
<evidence type="ECO:0000259" key="12">
    <source>
        <dbReference type="PROSITE" id="PS51674"/>
    </source>
</evidence>
<feature type="domain" description="4Fe-4S Wbl-type" evidence="12">
    <location>
        <begin position="33"/>
        <end position="89"/>
    </location>
</feature>
<evidence type="ECO:0000256" key="5">
    <source>
        <dbReference type="ARBA" id="ARBA00022723"/>
    </source>
</evidence>
<evidence type="ECO:0000256" key="2">
    <source>
        <dbReference type="ARBA" id="ARBA00004496"/>
    </source>
</evidence>
<proteinExistence type="inferred from homology"/>
<dbReference type="EMBL" id="JAVDWH010000001">
    <property type="protein sequence ID" value="MDR7085868.1"/>
    <property type="molecule type" value="Genomic_DNA"/>
</dbReference>
<dbReference type="RefSeq" id="WP_309966843.1">
    <property type="nucleotide sequence ID" value="NZ_JAVDWH010000001.1"/>
</dbReference>
<keyword evidence="10" id="KW-1015">Disulfide bond</keyword>
<sequence length="105" mass="11149">MKKERKEEQFALILNTTAVNGAYEHPTPNVAWACAGIDPDMFFPADDEALAAATAICDGCAVRTLCRTIAMARAETGVWGGVLLAEGIPQSGVKRRGRPSKMAVA</sequence>
<evidence type="ECO:0000256" key="8">
    <source>
        <dbReference type="ARBA" id="ARBA00023015"/>
    </source>
</evidence>
<gene>
    <name evidence="13" type="ORF">J2X11_000707</name>
</gene>
<evidence type="ECO:0000313" key="13">
    <source>
        <dbReference type="EMBL" id="MDR7085868.1"/>
    </source>
</evidence>
<comment type="subcellular location">
    <subcellularLocation>
        <location evidence="2">Cytoplasm</location>
    </subcellularLocation>
</comment>
<keyword evidence="5" id="KW-0479">Metal-binding</keyword>
<comment type="similarity">
    <text evidence="3">Belongs to the WhiB family.</text>
</comment>
<keyword evidence="14" id="KW-1185">Reference proteome</keyword>
<evidence type="ECO:0000256" key="1">
    <source>
        <dbReference type="ARBA" id="ARBA00001966"/>
    </source>
</evidence>
<keyword evidence="6" id="KW-0408">Iron</keyword>
<accession>A0ABU1UL16</accession>
<dbReference type="PROSITE" id="PS51674">
    <property type="entry name" value="4FE4S_WBL"/>
    <property type="match status" value="1"/>
</dbReference>
<keyword evidence="4" id="KW-0004">4Fe-4S</keyword>
<comment type="caution">
    <text evidence="13">The sequence shown here is derived from an EMBL/GenBank/DDBJ whole genome shotgun (WGS) entry which is preliminary data.</text>
</comment>
<keyword evidence="8" id="KW-0805">Transcription regulation</keyword>
<evidence type="ECO:0000256" key="4">
    <source>
        <dbReference type="ARBA" id="ARBA00022485"/>
    </source>
</evidence>
<dbReference type="Pfam" id="PF02467">
    <property type="entry name" value="Whib"/>
    <property type="match status" value="1"/>
</dbReference>
<keyword evidence="11" id="KW-0804">Transcription</keyword>
<evidence type="ECO:0000313" key="14">
    <source>
        <dbReference type="Proteomes" id="UP001257739"/>
    </source>
</evidence>
<evidence type="ECO:0000256" key="3">
    <source>
        <dbReference type="ARBA" id="ARBA00006597"/>
    </source>
</evidence>
<dbReference type="PANTHER" id="PTHR38839">
    <property type="entry name" value="TRANSCRIPTIONAL REGULATOR WHID-RELATED"/>
    <property type="match status" value="1"/>
</dbReference>
<dbReference type="Proteomes" id="UP001257739">
    <property type="component" value="Unassembled WGS sequence"/>
</dbReference>